<dbReference type="FunFam" id="1.25.40.420:FF:000001">
    <property type="entry name" value="Kelch-like family member 12"/>
    <property type="match status" value="1"/>
</dbReference>
<dbReference type="Gene3D" id="3.30.710.10">
    <property type="entry name" value="Potassium Channel Kv1.1, Chain A"/>
    <property type="match status" value="2"/>
</dbReference>
<evidence type="ECO:0000313" key="5">
    <source>
        <dbReference type="Proteomes" id="UP001634394"/>
    </source>
</evidence>
<dbReference type="Gene3D" id="1.25.40.420">
    <property type="match status" value="1"/>
</dbReference>
<dbReference type="InterPro" id="IPR000210">
    <property type="entry name" value="BTB/POZ_dom"/>
</dbReference>
<protein>
    <recommendedName>
        <fullName evidence="3">BTB domain-containing protein</fullName>
    </recommendedName>
</protein>
<dbReference type="Pfam" id="PF07707">
    <property type="entry name" value="BACK"/>
    <property type="match status" value="1"/>
</dbReference>
<organism evidence="4 5">
    <name type="scientific">Sinanodonta woodiana</name>
    <name type="common">Chinese pond mussel</name>
    <name type="synonym">Anodonta woodiana</name>
    <dbReference type="NCBI Taxonomy" id="1069815"/>
    <lineage>
        <taxon>Eukaryota</taxon>
        <taxon>Metazoa</taxon>
        <taxon>Spiralia</taxon>
        <taxon>Lophotrochozoa</taxon>
        <taxon>Mollusca</taxon>
        <taxon>Bivalvia</taxon>
        <taxon>Autobranchia</taxon>
        <taxon>Heteroconchia</taxon>
        <taxon>Palaeoheterodonta</taxon>
        <taxon>Unionida</taxon>
        <taxon>Unionoidea</taxon>
        <taxon>Unionidae</taxon>
        <taxon>Unioninae</taxon>
        <taxon>Sinanodonta</taxon>
    </lineage>
</organism>
<keyword evidence="5" id="KW-1185">Reference proteome</keyword>
<dbReference type="InterPro" id="IPR011333">
    <property type="entry name" value="SKP1/BTB/POZ_sf"/>
</dbReference>
<dbReference type="InterPro" id="IPR006652">
    <property type="entry name" value="Kelch_1"/>
</dbReference>
<gene>
    <name evidence="4" type="ORF">ACJMK2_042853</name>
</gene>
<dbReference type="Gene3D" id="2.120.10.80">
    <property type="entry name" value="Kelch-type beta propeller"/>
    <property type="match status" value="2"/>
</dbReference>
<dbReference type="Proteomes" id="UP001634394">
    <property type="component" value="Unassembled WGS sequence"/>
</dbReference>
<evidence type="ECO:0000256" key="1">
    <source>
        <dbReference type="ARBA" id="ARBA00022441"/>
    </source>
</evidence>
<keyword evidence="2" id="KW-0677">Repeat</keyword>
<keyword evidence="1" id="KW-0880">Kelch repeat</keyword>
<reference evidence="4 5" key="1">
    <citation type="submission" date="2024-11" db="EMBL/GenBank/DDBJ databases">
        <title>Chromosome-level genome assembly of the freshwater bivalve Anodonta woodiana.</title>
        <authorList>
            <person name="Chen X."/>
        </authorList>
    </citation>
    <scope>NUCLEOTIDE SEQUENCE [LARGE SCALE GENOMIC DNA]</scope>
    <source>
        <strain evidence="4">MN2024</strain>
        <tissue evidence="4">Gills</tissue>
    </source>
</reference>
<dbReference type="InterPro" id="IPR015915">
    <property type="entry name" value="Kelch-typ_b-propeller"/>
</dbReference>
<sequence>MSCQLYRDPHSKTFLLARQRKEQQLCDVKVQGKEFPAHKIVLAAITDYFLAMFTNSVRIILYTEEITVTTANVQDLLSAACLLQIKGLQSACSNFLENELVPYNCLGIRKFAKRHLAKSLYNAANVFCQRNFKDVIKHTEFLQLPMHEVAELVGCNDLRVCTKEPVFEAVMKWVYHDVDKGRAHLFQLMKLVLLKRCFRCRDLLDEAKKFHLRPDLRSTMRKHRFLPRTGNDDVMVVIGGFGKDYLDRAELYRSNSDKWIQIPNLSTKKRLVSEAAVGSVLYAIGGYDGMHHLNTVEFMDFYAEELVWKPVASMGYRRGLAGVTVHADMVYICSGYDGYVQLKSMERYSPIEDNGLALTQYRDCIYFIGGFDGINALDKVEVFDVKKSEFSTLHPMISKRSAMYNGDVLNTVYGYDPYTDTWKTRKSAMSLGRSDPGVAVVRASLHLTGKVKFVEH</sequence>
<dbReference type="SMART" id="SM00612">
    <property type="entry name" value="Kelch"/>
    <property type="match status" value="4"/>
</dbReference>
<dbReference type="SUPFAM" id="SSF117281">
    <property type="entry name" value="Kelch motif"/>
    <property type="match status" value="1"/>
</dbReference>
<dbReference type="SUPFAM" id="SSF54695">
    <property type="entry name" value="POZ domain"/>
    <property type="match status" value="1"/>
</dbReference>
<evidence type="ECO:0000256" key="2">
    <source>
        <dbReference type="ARBA" id="ARBA00022737"/>
    </source>
</evidence>
<dbReference type="SMART" id="SM00875">
    <property type="entry name" value="BACK"/>
    <property type="match status" value="1"/>
</dbReference>
<dbReference type="PROSITE" id="PS50097">
    <property type="entry name" value="BTB"/>
    <property type="match status" value="1"/>
</dbReference>
<dbReference type="PANTHER" id="PTHR24412:SF494">
    <property type="entry name" value="KELCH-LIKE PROTEIN 12"/>
    <property type="match status" value="1"/>
</dbReference>
<accession>A0ABD3VWG1</accession>
<evidence type="ECO:0000313" key="4">
    <source>
        <dbReference type="EMBL" id="KAL3865466.1"/>
    </source>
</evidence>
<dbReference type="Pfam" id="PF00651">
    <property type="entry name" value="BTB"/>
    <property type="match status" value="2"/>
</dbReference>
<name>A0ABD3VWG1_SINWO</name>
<dbReference type="EMBL" id="JBJQND010000009">
    <property type="protein sequence ID" value="KAL3865466.1"/>
    <property type="molecule type" value="Genomic_DNA"/>
</dbReference>
<dbReference type="Pfam" id="PF01344">
    <property type="entry name" value="Kelch_1"/>
    <property type="match status" value="1"/>
</dbReference>
<feature type="domain" description="BTB" evidence="3">
    <location>
        <begin position="28"/>
        <end position="78"/>
    </location>
</feature>
<dbReference type="PANTHER" id="PTHR24412">
    <property type="entry name" value="KELCH PROTEIN"/>
    <property type="match status" value="1"/>
</dbReference>
<proteinExistence type="predicted"/>
<dbReference type="AlphaFoldDB" id="A0ABD3VWG1"/>
<comment type="caution">
    <text evidence="4">The sequence shown here is derived from an EMBL/GenBank/DDBJ whole genome shotgun (WGS) entry which is preliminary data.</text>
</comment>
<dbReference type="InterPro" id="IPR011705">
    <property type="entry name" value="BACK"/>
</dbReference>
<evidence type="ECO:0000259" key="3">
    <source>
        <dbReference type="PROSITE" id="PS50097"/>
    </source>
</evidence>
<dbReference type="SMART" id="SM00225">
    <property type="entry name" value="BTB"/>
    <property type="match status" value="1"/>
</dbReference>